<dbReference type="Pfam" id="PF00072">
    <property type="entry name" value="Response_reg"/>
    <property type="match status" value="1"/>
</dbReference>
<sequence length="119" mass="13377">MIRVLYVEDESLLAISVEEVMESEGYRVQLAHDGDEGLELASSFNPQIIVTDYMMPRLDGLSMVRKLREAGVTVPVIVTTAVPEESLSPELQEQYDIYLGKPFTDAEIIDALRRFNVTV</sequence>
<gene>
    <name evidence="5" type="ORF">SAMN04487974_1335</name>
</gene>
<dbReference type="EMBL" id="FNCS01000033">
    <property type="protein sequence ID" value="SDH21783.1"/>
    <property type="molecule type" value="Genomic_DNA"/>
</dbReference>
<dbReference type="PROSITE" id="PS50110">
    <property type="entry name" value="RESPONSE_REGULATORY"/>
    <property type="match status" value="1"/>
</dbReference>
<dbReference type="GO" id="GO:0000160">
    <property type="term" value="P:phosphorelay signal transduction system"/>
    <property type="evidence" value="ECO:0007669"/>
    <property type="project" value="UniProtKB-KW"/>
</dbReference>
<dbReference type="SMART" id="SM00448">
    <property type="entry name" value="REC"/>
    <property type="match status" value="1"/>
</dbReference>
<dbReference type="PANTHER" id="PTHR44591">
    <property type="entry name" value="STRESS RESPONSE REGULATOR PROTEIN 1"/>
    <property type="match status" value="1"/>
</dbReference>
<dbReference type="AlphaFoldDB" id="A0A1G8ALR0"/>
<name>A0A1G8ALR0_9HYPH</name>
<dbReference type="CDD" id="cd17574">
    <property type="entry name" value="REC_OmpR"/>
    <property type="match status" value="1"/>
</dbReference>
<dbReference type="PANTHER" id="PTHR44591:SF14">
    <property type="entry name" value="PROTEIN PILG"/>
    <property type="match status" value="1"/>
</dbReference>
<keyword evidence="6" id="KW-1185">Reference proteome</keyword>
<dbReference type="InterPro" id="IPR011006">
    <property type="entry name" value="CheY-like_superfamily"/>
</dbReference>
<dbReference type="Gene3D" id="3.40.50.2300">
    <property type="match status" value="1"/>
</dbReference>
<evidence type="ECO:0000256" key="2">
    <source>
        <dbReference type="ARBA" id="ARBA00023012"/>
    </source>
</evidence>
<protein>
    <submittedName>
        <fullName evidence="5">Response regulator receiver domain-containing protein</fullName>
    </submittedName>
</protein>
<dbReference type="STRING" id="440168.SAMN04487974_1335"/>
<dbReference type="InterPro" id="IPR050595">
    <property type="entry name" value="Bact_response_regulator"/>
</dbReference>
<keyword evidence="1 3" id="KW-0597">Phosphoprotein</keyword>
<organism evidence="5 6">
    <name type="scientific">Pelagibacterium luteolum</name>
    <dbReference type="NCBI Taxonomy" id="440168"/>
    <lineage>
        <taxon>Bacteria</taxon>
        <taxon>Pseudomonadati</taxon>
        <taxon>Pseudomonadota</taxon>
        <taxon>Alphaproteobacteria</taxon>
        <taxon>Hyphomicrobiales</taxon>
        <taxon>Devosiaceae</taxon>
        <taxon>Pelagibacterium</taxon>
    </lineage>
</organism>
<evidence type="ECO:0000256" key="1">
    <source>
        <dbReference type="ARBA" id="ARBA00022553"/>
    </source>
</evidence>
<proteinExistence type="predicted"/>
<accession>A0A1G8ALR0</accession>
<dbReference type="SUPFAM" id="SSF52172">
    <property type="entry name" value="CheY-like"/>
    <property type="match status" value="1"/>
</dbReference>
<evidence type="ECO:0000259" key="4">
    <source>
        <dbReference type="PROSITE" id="PS50110"/>
    </source>
</evidence>
<keyword evidence="2" id="KW-0902">Two-component regulatory system</keyword>
<feature type="domain" description="Response regulatory" evidence="4">
    <location>
        <begin position="3"/>
        <end position="116"/>
    </location>
</feature>
<feature type="modified residue" description="4-aspartylphosphate" evidence="3">
    <location>
        <position position="52"/>
    </location>
</feature>
<reference evidence="5 6" key="1">
    <citation type="submission" date="2016-10" db="EMBL/GenBank/DDBJ databases">
        <authorList>
            <person name="de Groot N.N."/>
        </authorList>
    </citation>
    <scope>NUCLEOTIDE SEQUENCE [LARGE SCALE GENOMIC DNA]</scope>
    <source>
        <strain evidence="5 6">CGMCC 1.10267</strain>
    </source>
</reference>
<dbReference type="Proteomes" id="UP000199495">
    <property type="component" value="Unassembled WGS sequence"/>
</dbReference>
<evidence type="ECO:0000313" key="5">
    <source>
        <dbReference type="EMBL" id="SDH21783.1"/>
    </source>
</evidence>
<evidence type="ECO:0000313" key="6">
    <source>
        <dbReference type="Proteomes" id="UP000199495"/>
    </source>
</evidence>
<evidence type="ECO:0000256" key="3">
    <source>
        <dbReference type="PROSITE-ProRule" id="PRU00169"/>
    </source>
</evidence>
<dbReference type="InterPro" id="IPR001789">
    <property type="entry name" value="Sig_transdc_resp-reg_receiver"/>
</dbReference>